<keyword evidence="14" id="KW-0407">Ion channel</keyword>
<keyword evidence="12" id="KW-0628">Postsynaptic cell membrane</keyword>
<comment type="subcellular location">
    <subcellularLocation>
        <location evidence="15">Postsynaptic cell membrane</location>
        <topology evidence="15">Multi-pass membrane protein</topology>
    </subcellularLocation>
</comment>
<keyword evidence="9 16" id="KW-0472">Membrane</keyword>
<gene>
    <name evidence="19" type="primary">Grik2_1</name>
    <name evidence="19" type="ORF">FJT64_011520</name>
</gene>
<evidence type="ECO:0000256" key="8">
    <source>
        <dbReference type="ARBA" id="ARBA00023065"/>
    </source>
</evidence>
<keyword evidence="4 16" id="KW-0812">Transmembrane</keyword>
<dbReference type="FunFam" id="1.10.287.70:FF:000010">
    <property type="entry name" value="Putative glutamate receptor ionotropic kainate 1"/>
    <property type="match status" value="1"/>
</dbReference>
<evidence type="ECO:0000256" key="1">
    <source>
        <dbReference type="ARBA" id="ARBA00008685"/>
    </source>
</evidence>
<dbReference type="SMART" id="SM00918">
    <property type="entry name" value="Lig_chan-Glu_bd"/>
    <property type="match status" value="2"/>
</dbReference>
<proteinExistence type="inferred from homology"/>
<dbReference type="AlphaFoldDB" id="A0A6A4VFF1"/>
<feature type="transmembrane region" description="Helical" evidence="16">
    <location>
        <begin position="448"/>
        <end position="470"/>
    </location>
</feature>
<dbReference type="InterPro" id="IPR001828">
    <property type="entry name" value="ANF_lig-bd_rcpt"/>
</dbReference>
<name>A0A6A4VFF1_AMPAM</name>
<sequence>MIAGLVRLQDLVRAPPELDMEVYIRQALPEEYRDVLREIKNKDIRNIVVDTKPENIQLFLRSDTETFDLEDFRYNRVNMTGYRLVDTSSGLVQASLASMEQFQPVSSVMVPATNVIKAETALIYDAVNAFAHGLHALTGAGRVPTPNVTCDLLNTWNGGLQLYERISAVQMPGLTGPIQFSGGRRTRLKLDLMKLTTSGMKKVGWWSDRTGINVTDSSAFYGTDLPNVTLLVSTIQVSWIEKYPWVYVETSVVWYKLSEEQDKRYGVKDPVTGEWDGMVKKIIDKERPFMMLKPAENGSEPQFEGFCVDLLERVAELVGFQYRIELAPDSVFGYQDAVTGEWDGLVRRLIDKVPNSQPTRLFSFMNPLAVEIWLYVMAAYMVVSFTMFVMARFSPYEWNNPHPCFDDNDVVENQFSVSNSFWFITGTLLRQGSGLNPKAASTRIVGSIWWFFTLIIISSYTANLAAFLTVERTSTPIESAADLAKQEDIEYGTLEGGSTMTFFRDSKIETYQKMWKFMESRKPSVFVPNYEEGVQRVLKGNYAFLMESTLLDYIVQRNCNLTQVGGLLDSKGYGIAMPVGSPWRDKISLAILDLQEKGVIQMLYNKWWKDTGDVCSRDEKKKDSKASPLGIANIGQWPRAVAVRAQRTGAAGRRLF</sequence>
<feature type="domain" description="Ionotropic glutamate receptor L-glutamate and glycine-binding" evidence="18">
    <location>
        <begin position="288"/>
        <end position="351"/>
    </location>
</feature>
<keyword evidence="8" id="KW-0406">Ion transport</keyword>
<keyword evidence="11" id="KW-0325">Glycoprotein</keyword>
<dbReference type="Pfam" id="PF10613">
    <property type="entry name" value="Lig_chan-Glu_bd"/>
    <property type="match status" value="1"/>
</dbReference>
<evidence type="ECO:0000256" key="15">
    <source>
        <dbReference type="ARBA" id="ARBA00034104"/>
    </source>
</evidence>
<evidence type="ECO:0000256" key="10">
    <source>
        <dbReference type="ARBA" id="ARBA00023170"/>
    </source>
</evidence>
<dbReference type="GO" id="GO:0045211">
    <property type="term" value="C:postsynaptic membrane"/>
    <property type="evidence" value="ECO:0007669"/>
    <property type="project" value="UniProtKB-SubCell"/>
</dbReference>
<feature type="transmembrane region" description="Helical" evidence="16">
    <location>
        <begin position="372"/>
        <end position="391"/>
    </location>
</feature>
<dbReference type="InterPro" id="IPR015683">
    <property type="entry name" value="Ionotropic_Glu_rcpt"/>
</dbReference>
<reference evidence="19 20" key="1">
    <citation type="submission" date="2019-07" db="EMBL/GenBank/DDBJ databases">
        <title>Draft genome assembly of a fouling barnacle, Amphibalanus amphitrite (Darwin, 1854): The first reference genome for Thecostraca.</title>
        <authorList>
            <person name="Kim W."/>
        </authorList>
    </citation>
    <scope>NUCLEOTIDE SEQUENCE [LARGE SCALE GENOMIC DNA]</scope>
    <source>
        <strain evidence="19">SNU_AA5</strain>
        <tissue evidence="19">Soma without cirri and trophi</tissue>
    </source>
</reference>
<dbReference type="EMBL" id="VIIS01001967">
    <property type="protein sequence ID" value="KAF0290304.1"/>
    <property type="molecule type" value="Genomic_DNA"/>
</dbReference>
<evidence type="ECO:0000256" key="6">
    <source>
        <dbReference type="ARBA" id="ARBA00022989"/>
    </source>
</evidence>
<evidence type="ECO:0000256" key="14">
    <source>
        <dbReference type="ARBA" id="ARBA00023303"/>
    </source>
</evidence>
<organism evidence="19 20">
    <name type="scientific">Amphibalanus amphitrite</name>
    <name type="common">Striped barnacle</name>
    <name type="synonym">Balanus amphitrite</name>
    <dbReference type="NCBI Taxonomy" id="1232801"/>
    <lineage>
        <taxon>Eukaryota</taxon>
        <taxon>Metazoa</taxon>
        <taxon>Ecdysozoa</taxon>
        <taxon>Arthropoda</taxon>
        <taxon>Crustacea</taxon>
        <taxon>Multicrustacea</taxon>
        <taxon>Cirripedia</taxon>
        <taxon>Thoracica</taxon>
        <taxon>Thoracicalcarea</taxon>
        <taxon>Balanomorpha</taxon>
        <taxon>Balanoidea</taxon>
        <taxon>Balanidae</taxon>
        <taxon>Amphibalaninae</taxon>
        <taxon>Amphibalanus</taxon>
    </lineage>
</organism>
<dbReference type="SUPFAM" id="SSF53850">
    <property type="entry name" value="Periplasmic binding protein-like II"/>
    <property type="match status" value="1"/>
</dbReference>
<dbReference type="Gene3D" id="3.40.190.10">
    <property type="entry name" value="Periplasmic binding protein-like II"/>
    <property type="match status" value="2"/>
</dbReference>
<evidence type="ECO:0000256" key="4">
    <source>
        <dbReference type="ARBA" id="ARBA00022692"/>
    </source>
</evidence>
<evidence type="ECO:0000256" key="13">
    <source>
        <dbReference type="ARBA" id="ARBA00023286"/>
    </source>
</evidence>
<evidence type="ECO:0000256" key="2">
    <source>
        <dbReference type="ARBA" id="ARBA00022448"/>
    </source>
</evidence>
<keyword evidence="13" id="KW-1071">Ligand-gated ion channel</keyword>
<dbReference type="FunFam" id="3.40.190.10:FF:000060">
    <property type="entry name" value="Glutamate receptor ionotropic, kainate 1"/>
    <property type="match status" value="1"/>
</dbReference>
<comment type="similarity">
    <text evidence="1">Belongs to the glutamate-gated ion channel (TC 1.A.10.1) family.</text>
</comment>
<evidence type="ECO:0000256" key="5">
    <source>
        <dbReference type="ARBA" id="ARBA00022729"/>
    </source>
</evidence>
<evidence type="ECO:0000256" key="9">
    <source>
        <dbReference type="ARBA" id="ARBA00023136"/>
    </source>
</evidence>
<evidence type="ECO:0000256" key="16">
    <source>
        <dbReference type="SAM" id="Phobius"/>
    </source>
</evidence>
<keyword evidence="10 19" id="KW-0675">Receptor</keyword>
<feature type="domain" description="Ionotropic glutamate receptor L-glutamate and glycine-binding" evidence="18">
    <location>
        <begin position="244"/>
        <end position="284"/>
    </location>
</feature>
<evidence type="ECO:0000313" key="19">
    <source>
        <dbReference type="EMBL" id="KAF0290304.1"/>
    </source>
</evidence>
<dbReference type="PANTHER" id="PTHR18966">
    <property type="entry name" value="IONOTROPIC GLUTAMATE RECEPTOR"/>
    <property type="match status" value="1"/>
</dbReference>
<dbReference type="GO" id="GO:0015276">
    <property type="term" value="F:ligand-gated monoatomic ion channel activity"/>
    <property type="evidence" value="ECO:0007669"/>
    <property type="project" value="InterPro"/>
</dbReference>
<evidence type="ECO:0000256" key="11">
    <source>
        <dbReference type="ARBA" id="ARBA00023180"/>
    </source>
</evidence>
<feature type="domain" description="Ionotropic glutamate receptor C-terminal" evidence="17">
    <location>
        <begin position="279"/>
        <end position="610"/>
    </location>
</feature>
<dbReference type="InterPro" id="IPR001320">
    <property type="entry name" value="Iontro_rcpt_C"/>
</dbReference>
<evidence type="ECO:0000256" key="12">
    <source>
        <dbReference type="ARBA" id="ARBA00023257"/>
    </source>
</evidence>
<dbReference type="SUPFAM" id="SSF53822">
    <property type="entry name" value="Periplasmic binding protein-like I"/>
    <property type="match status" value="1"/>
</dbReference>
<dbReference type="InterPro" id="IPR019594">
    <property type="entry name" value="Glu/Gly-bd"/>
</dbReference>
<keyword evidence="5" id="KW-0732">Signal</keyword>
<dbReference type="Proteomes" id="UP000440578">
    <property type="component" value="Unassembled WGS sequence"/>
</dbReference>
<keyword evidence="6 16" id="KW-1133">Transmembrane helix</keyword>
<evidence type="ECO:0000313" key="20">
    <source>
        <dbReference type="Proteomes" id="UP000440578"/>
    </source>
</evidence>
<dbReference type="FunFam" id="3.40.190.10:FF:000167">
    <property type="entry name" value="Eye-enriched kainate receptor, isoform B"/>
    <property type="match status" value="1"/>
</dbReference>
<dbReference type="SMART" id="SM00079">
    <property type="entry name" value="PBPe"/>
    <property type="match status" value="1"/>
</dbReference>
<dbReference type="Gene3D" id="1.10.287.70">
    <property type="match status" value="1"/>
</dbReference>
<dbReference type="Pfam" id="PF01094">
    <property type="entry name" value="ANF_receptor"/>
    <property type="match status" value="1"/>
</dbReference>
<accession>A0A6A4VFF1</accession>
<evidence type="ECO:0000256" key="7">
    <source>
        <dbReference type="ARBA" id="ARBA00023018"/>
    </source>
</evidence>
<keyword evidence="3" id="KW-1003">Cell membrane</keyword>
<dbReference type="InterPro" id="IPR028082">
    <property type="entry name" value="Peripla_BP_I"/>
</dbReference>
<evidence type="ECO:0000256" key="3">
    <source>
        <dbReference type="ARBA" id="ARBA00022475"/>
    </source>
</evidence>
<keyword evidence="7" id="KW-0770">Synapse</keyword>
<evidence type="ECO:0000259" key="18">
    <source>
        <dbReference type="SMART" id="SM00918"/>
    </source>
</evidence>
<dbReference type="Pfam" id="PF00060">
    <property type="entry name" value="Lig_chan"/>
    <property type="match status" value="1"/>
</dbReference>
<evidence type="ECO:0000259" key="17">
    <source>
        <dbReference type="SMART" id="SM00079"/>
    </source>
</evidence>
<comment type="caution">
    <text evidence="19">The sequence shown here is derived from an EMBL/GenBank/DDBJ whole genome shotgun (WGS) entry which is preliminary data.</text>
</comment>
<keyword evidence="20" id="KW-1185">Reference proteome</keyword>
<keyword evidence="2" id="KW-0813">Transport</keyword>
<dbReference type="OrthoDB" id="5984008at2759"/>
<dbReference type="Gene3D" id="3.40.50.2300">
    <property type="match status" value="3"/>
</dbReference>
<protein>
    <submittedName>
        <fullName evidence="19">Glutamate receptor ionotropic, kainate 2</fullName>
    </submittedName>
</protein>